<dbReference type="RefSeq" id="WP_274639746.1">
    <property type="nucleotide sequence ID" value="NZ_JAIWJY010000004.1"/>
</dbReference>
<dbReference type="AlphaFoldDB" id="A0A9X4EM76"/>
<gene>
    <name evidence="1" type="ORF">LCI24_07080</name>
</gene>
<evidence type="ECO:0000313" key="1">
    <source>
        <dbReference type="EMBL" id="MDE1206556.1"/>
    </source>
</evidence>
<dbReference type="PROSITE" id="PS51257">
    <property type="entry name" value="PROKAR_LIPOPROTEIN"/>
    <property type="match status" value="1"/>
</dbReference>
<dbReference type="Proteomes" id="UP001149303">
    <property type="component" value="Unassembled WGS sequence"/>
</dbReference>
<proteinExistence type="predicted"/>
<organism evidence="1 2">
    <name type="scientific">Tenacibaculum larymnensis</name>
    <dbReference type="NCBI Taxonomy" id="2878201"/>
    <lineage>
        <taxon>Bacteria</taxon>
        <taxon>Pseudomonadati</taxon>
        <taxon>Bacteroidota</taxon>
        <taxon>Flavobacteriia</taxon>
        <taxon>Flavobacteriales</taxon>
        <taxon>Flavobacteriaceae</taxon>
        <taxon>Tenacibaculum</taxon>
    </lineage>
</organism>
<evidence type="ECO:0008006" key="3">
    <source>
        <dbReference type="Google" id="ProtNLM"/>
    </source>
</evidence>
<sequence>MKQLLFFLFVCILQSCASKQYLKKHGFSSDIKSLIEETYVIENDQKKLIQTKKLHFTKNGRVKSSKTTDNLGNIIEQTEKRLWFEKRSYPNKLPYYCKTRWKPKQRERISCYTQKQYKQNEVIAYYTQKGLIDKIVDNFSTFYTHQYQYTDGQLSKIVVTNKDNNLVNTIKFECLSKDYKGNCLKQKKEYTSSDIINIISFTFTYQ</sequence>
<name>A0A9X4EM76_9FLAO</name>
<accession>A0A9X4EM76</accession>
<comment type="caution">
    <text evidence="1">The sequence shown here is derived from an EMBL/GenBank/DDBJ whole genome shotgun (WGS) entry which is preliminary data.</text>
</comment>
<dbReference type="EMBL" id="JAIWJY010000004">
    <property type="protein sequence ID" value="MDE1206556.1"/>
    <property type="molecule type" value="Genomic_DNA"/>
</dbReference>
<evidence type="ECO:0000313" key="2">
    <source>
        <dbReference type="Proteomes" id="UP001149303"/>
    </source>
</evidence>
<protein>
    <recommendedName>
        <fullName evidence="3">Lipoprotein</fullName>
    </recommendedName>
</protein>
<keyword evidence="2" id="KW-1185">Reference proteome</keyword>
<reference evidence="1" key="1">
    <citation type="submission" date="2021-09" db="EMBL/GenBank/DDBJ databases">
        <authorList>
            <person name="Smyrli M."/>
        </authorList>
    </citation>
    <scope>NUCLEOTIDE SEQUENCE</scope>
    <source>
        <strain evidence="1">LAR25</strain>
    </source>
</reference>